<evidence type="ECO:0000313" key="6">
    <source>
        <dbReference type="Proteomes" id="UP000182350"/>
    </source>
</evidence>
<dbReference type="InterPro" id="IPR029787">
    <property type="entry name" value="Nucleotide_cyclase"/>
</dbReference>
<accession>A0A1K1X3M6</accession>
<evidence type="ECO:0000256" key="1">
    <source>
        <dbReference type="PROSITE-ProRule" id="PRU00169"/>
    </source>
</evidence>
<dbReference type="PROSITE" id="PS50110">
    <property type="entry name" value="RESPONSE_REGULATORY"/>
    <property type="match status" value="1"/>
</dbReference>
<dbReference type="PROSITE" id="PS50883">
    <property type="entry name" value="EAL"/>
    <property type="match status" value="1"/>
</dbReference>
<dbReference type="Gene3D" id="3.30.450.20">
    <property type="entry name" value="PAS domain"/>
    <property type="match status" value="1"/>
</dbReference>
<dbReference type="Gene3D" id="3.30.70.270">
    <property type="match status" value="1"/>
</dbReference>
<dbReference type="InterPro" id="IPR043128">
    <property type="entry name" value="Rev_trsase/Diguanyl_cyclase"/>
</dbReference>
<dbReference type="Pfam" id="PF00563">
    <property type="entry name" value="EAL"/>
    <property type="match status" value="1"/>
</dbReference>
<evidence type="ECO:0000259" key="3">
    <source>
        <dbReference type="PROSITE" id="PS50883"/>
    </source>
</evidence>
<dbReference type="CDD" id="cd17574">
    <property type="entry name" value="REC_OmpR"/>
    <property type="match status" value="1"/>
</dbReference>
<dbReference type="InterPro" id="IPR000160">
    <property type="entry name" value="GGDEF_dom"/>
</dbReference>
<feature type="modified residue" description="4-aspartylphosphate" evidence="1">
    <location>
        <position position="57"/>
    </location>
</feature>
<feature type="domain" description="GGDEF" evidence="4">
    <location>
        <begin position="287"/>
        <end position="423"/>
    </location>
</feature>
<evidence type="ECO:0000313" key="5">
    <source>
        <dbReference type="EMBL" id="SFX43669.1"/>
    </source>
</evidence>
<dbReference type="InterPro" id="IPR001633">
    <property type="entry name" value="EAL_dom"/>
</dbReference>
<dbReference type="SUPFAM" id="SSF52172">
    <property type="entry name" value="CheY-like"/>
    <property type="match status" value="1"/>
</dbReference>
<dbReference type="PROSITE" id="PS50887">
    <property type="entry name" value="GGDEF"/>
    <property type="match status" value="1"/>
</dbReference>
<dbReference type="SUPFAM" id="SSF141868">
    <property type="entry name" value="EAL domain-like"/>
    <property type="match status" value="1"/>
</dbReference>
<dbReference type="SUPFAM" id="SSF55073">
    <property type="entry name" value="Nucleotide cyclase"/>
    <property type="match status" value="1"/>
</dbReference>
<organism evidence="5 6">
    <name type="scientific">Marinospirillum alkaliphilum DSM 21637</name>
    <dbReference type="NCBI Taxonomy" id="1122209"/>
    <lineage>
        <taxon>Bacteria</taxon>
        <taxon>Pseudomonadati</taxon>
        <taxon>Pseudomonadota</taxon>
        <taxon>Gammaproteobacteria</taxon>
        <taxon>Oceanospirillales</taxon>
        <taxon>Oceanospirillaceae</taxon>
        <taxon>Marinospirillum</taxon>
    </lineage>
</organism>
<feature type="domain" description="EAL" evidence="3">
    <location>
        <begin position="432"/>
        <end position="685"/>
    </location>
</feature>
<dbReference type="EMBL" id="FPJW01000005">
    <property type="protein sequence ID" value="SFX43669.1"/>
    <property type="molecule type" value="Genomic_DNA"/>
</dbReference>
<dbReference type="AlphaFoldDB" id="A0A1K1X3M6"/>
<sequence length="687" mass="77711">MAQSDQATLLLVEDAAEIRLLLSVGLGKAGYKVVQAKNGQEGLDAWVEHHPDLVLMDVTMPVMDGFEACRLIREQEVHQVTPILMLTGSDDMASINRAFEVGASDFITKPINLPLLQQRIRYALRDARREKELRHARNLQDSARALAGLAFWEYDPRTDRLHWLDDASRLLHWLSHPPTSLHEALQSVHPEDHARLQTLLRDTIQHGSKFDLELRSLGKEQTYLLKMLGQQDPDTRRIIGAVQDITALRSLEHQAEYLSHHDALTGLPNRKLFLRSLEEQLQATTHRNTLVLVIEVSRLHQISDALGADTADQLLTLLSSQLQHLARNQNGSVARLEGAAFALWLNTSTPIDPDQLRSQLTELLQPLLRQWVIDEHELLLNLTVGISHAPEQADKPADLLRYAQRALRNRRRDGQLTLNLYQPGEVDQLAHRLSLENELRRAVERQEFTLVYQPQLDLASDRVVGVESLLRWNHPEKGQVSPAVFIPLLEELSLIQPLGEWILHHACWQQQQWQQQGYSLRMGINLSPAQFAQSDLLQQIEAAAIKAGVQTSGIKLEITESLAMRDPAASIRLLHDLRDRGFKIAIDDFGIGFSSLEYLLKFPLDSLKIDRAFVKDITRGRSDRAIIKALTSMCQSLGISTIAEGVEDQRQRDYVDALGATEIQGYLISRPLPSDELLAFMSQRQQD</sequence>
<dbReference type="Proteomes" id="UP000182350">
    <property type="component" value="Unassembled WGS sequence"/>
</dbReference>
<evidence type="ECO:0000259" key="4">
    <source>
        <dbReference type="PROSITE" id="PS50887"/>
    </source>
</evidence>
<dbReference type="InterPro" id="IPR052155">
    <property type="entry name" value="Biofilm_reg_signaling"/>
</dbReference>
<dbReference type="SMART" id="SM00052">
    <property type="entry name" value="EAL"/>
    <property type="match status" value="1"/>
</dbReference>
<dbReference type="CDD" id="cd01948">
    <property type="entry name" value="EAL"/>
    <property type="match status" value="1"/>
</dbReference>
<dbReference type="InterPro" id="IPR035919">
    <property type="entry name" value="EAL_sf"/>
</dbReference>
<dbReference type="InterPro" id="IPR001789">
    <property type="entry name" value="Sig_transdc_resp-reg_receiver"/>
</dbReference>
<feature type="domain" description="Response regulatory" evidence="2">
    <location>
        <begin position="8"/>
        <end position="124"/>
    </location>
</feature>
<dbReference type="PANTHER" id="PTHR44757">
    <property type="entry name" value="DIGUANYLATE CYCLASE DGCP"/>
    <property type="match status" value="1"/>
</dbReference>
<dbReference type="STRING" id="1122209.SAMN02745752_01667"/>
<dbReference type="Gene3D" id="3.40.50.2300">
    <property type="match status" value="1"/>
</dbReference>
<reference evidence="5 6" key="1">
    <citation type="submission" date="2016-11" db="EMBL/GenBank/DDBJ databases">
        <authorList>
            <person name="Jaros S."/>
            <person name="Januszkiewicz K."/>
            <person name="Wedrychowicz H."/>
        </authorList>
    </citation>
    <scope>NUCLEOTIDE SEQUENCE [LARGE SCALE GENOMIC DNA]</scope>
    <source>
        <strain evidence="5 6">DSM 21637</strain>
    </source>
</reference>
<dbReference type="InterPro" id="IPR011006">
    <property type="entry name" value="CheY-like_superfamily"/>
</dbReference>
<keyword evidence="1" id="KW-0597">Phosphoprotein</keyword>
<evidence type="ECO:0000259" key="2">
    <source>
        <dbReference type="PROSITE" id="PS50110"/>
    </source>
</evidence>
<dbReference type="SUPFAM" id="SSF55785">
    <property type="entry name" value="PYP-like sensor domain (PAS domain)"/>
    <property type="match status" value="1"/>
</dbReference>
<dbReference type="RefSeq" id="WP_072325899.1">
    <property type="nucleotide sequence ID" value="NZ_FPJW01000005.1"/>
</dbReference>
<dbReference type="Pfam" id="PF00990">
    <property type="entry name" value="GGDEF"/>
    <property type="match status" value="1"/>
</dbReference>
<keyword evidence="6" id="KW-1185">Reference proteome</keyword>
<dbReference type="Gene3D" id="3.20.20.450">
    <property type="entry name" value="EAL domain"/>
    <property type="match status" value="1"/>
</dbReference>
<gene>
    <name evidence="5" type="ORF">SAMN02745752_01667</name>
</gene>
<dbReference type="InterPro" id="IPR035965">
    <property type="entry name" value="PAS-like_dom_sf"/>
</dbReference>
<protein>
    <submittedName>
        <fullName evidence="5">Diguanylate cyclase (GGDEF) domain-containing protein</fullName>
    </submittedName>
</protein>
<dbReference type="SMART" id="SM00267">
    <property type="entry name" value="GGDEF"/>
    <property type="match status" value="1"/>
</dbReference>
<dbReference type="SMART" id="SM00448">
    <property type="entry name" value="REC"/>
    <property type="match status" value="1"/>
</dbReference>
<proteinExistence type="predicted"/>
<name>A0A1K1X3M6_9GAMM</name>
<dbReference type="GO" id="GO:0000160">
    <property type="term" value="P:phosphorelay signal transduction system"/>
    <property type="evidence" value="ECO:0007669"/>
    <property type="project" value="InterPro"/>
</dbReference>
<dbReference type="OrthoDB" id="9816034at2"/>
<dbReference type="Pfam" id="PF00072">
    <property type="entry name" value="Response_reg"/>
    <property type="match status" value="1"/>
</dbReference>
<dbReference type="PANTHER" id="PTHR44757:SF2">
    <property type="entry name" value="BIOFILM ARCHITECTURE MAINTENANCE PROTEIN MBAA"/>
    <property type="match status" value="1"/>
</dbReference>
<dbReference type="NCBIfam" id="TIGR00254">
    <property type="entry name" value="GGDEF"/>
    <property type="match status" value="1"/>
</dbReference>